<protein>
    <submittedName>
        <fullName evidence="1">Uncharacterized protein</fullName>
    </submittedName>
</protein>
<evidence type="ECO:0000313" key="1">
    <source>
        <dbReference type="EMBL" id="QBZ66058.1"/>
    </source>
</evidence>
<dbReference type="AlphaFoldDB" id="A0A4V1C890"/>
<name>A0A4V1C890_PYROR</name>
<gene>
    <name evidence="1" type="ORF">PoMZ_13027</name>
</gene>
<organism evidence="1 2">
    <name type="scientific">Pyricularia oryzae</name>
    <name type="common">Rice blast fungus</name>
    <name type="synonym">Magnaporthe oryzae</name>
    <dbReference type="NCBI Taxonomy" id="318829"/>
    <lineage>
        <taxon>Eukaryota</taxon>
        <taxon>Fungi</taxon>
        <taxon>Dikarya</taxon>
        <taxon>Ascomycota</taxon>
        <taxon>Pezizomycotina</taxon>
        <taxon>Sordariomycetes</taxon>
        <taxon>Sordariomycetidae</taxon>
        <taxon>Magnaporthales</taxon>
        <taxon>Pyriculariaceae</taxon>
        <taxon>Pyricularia</taxon>
    </lineage>
</organism>
<accession>A0A4V1C890</accession>
<proteinExistence type="predicted"/>
<evidence type="ECO:0000313" key="2">
    <source>
        <dbReference type="Proteomes" id="UP000294847"/>
    </source>
</evidence>
<reference evidence="1 2" key="1">
    <citation type="journal article" date="2019" name="Mol. Biol. Evol.">
        <title>Blast fungal genomes show frequent chromosomal changes, gene gains and losses, and effector gene turnover.</title>
        <authorList>
            <person name="Gomez Luciano L.B."/>
            <person name="Jason Tsai I."/>
            <person name="Chuma I."/>
            <person name="Tosa Y."/>
            <person name="Chen Y.H."/>
            <person name="Li J.Y."/>
            <person name="Li M.Y."/>
            <person name="Jade Lu M.Y."/>
            <person name="Nakayashiki H."/>
            <person name="Li W.H."/>
        </authorList>
    </citation>
    <scope>NUCLEOTIDE SEQUENCE [LARGE SCALE GENOMIC DNA]</scope>
    <source>
        <strain evidence="1">MZ5-1-6</strain>
    </source>
</reference>
<dbReference type="EMBL" id="CP034210">
    <property type="protein sequence ID" value="QBZ66058.1"/>
    <property type="molecule type" value="Genomic_DNA"/>
</dbReference>
<dbReference type="Proteomes" id="UP000294847">
    <property type="component" value="Chromosome 7"/>
</dbReference>
<sequence>MDKDTVLEDVIEEYEPANLSVEFRTTPPSSANKIFRTAKDQPGDGGCFNFDSFVCKKKVSVPETEEEAKEHAVILCKGQTIECDFEALSEYDPSW</sequence>